<evidence type="ECO:0000313" key="3">
    <source>
        <dbReference type="Proteomes" id="UP000741360"/>
    </source>
</evidence>
<keyword evidence="1" id="KW-0732">Signal</keyword>
<gene>
    <name evidence="2" type="ORF">HYY65_13555</name>
</gene>
<protein>
    <recommendedName>
        <fullName evidence="4">PepSY domain-containing protein</fullName>
    </recommendedName>
</protein>
<comment type="caution">
    <text evidence="2">The sequence shown here is derived from an EMBL/GenBank/DDBJ whole genome shotgun (WGS) entry which is preliminary data.</text>
</comment>
<dbReference type="EMBL" id="JACPSX010000260">
    <property type="protein sequence ID" value="MBI3016051.1"/>
    <property type="molecule type" value="Genomic_DNA"/>
</dbReference>
<dbReference type="AlphaFoldDB" id="A0A932GRY0"/>
<evidence type="ECO:0000256" key="1">
    <source>
        <dbReference type="SAM" id="SignalP"/>
    </source>
</evidence>
<organism evidence="2 3">
    <name type="scientific">Tectimicrobiota bacterium</name>
    <dbReference type="NCBI Taxonomy" id="2528274"/>
    <lineage>
        <taxon>Bacteria</taxon>
        <taxon>Pseudomonadati</taxon>
        <taxon>Nitrospinota/Tectimicrobiota group</taxon>
        <taxon>Candidatus Tectimicrobiota</taxon>
    </lineage>
</organism>
<reference evidence="2" key="1">
    <citation type="submission" date="2020-07" db="EMBL/GenBank/DDBJ databases">
        <title>Huge and variable diversity of episymbiotic CPR bacteria and DPANN archaea in groundwater ecosystems.</title>
        <authorList>
            <person name="He C.Y."/>
            <person name="Keren R."/>
            <person name="Whittaker M."/>
            <person name="Farag I.F."/>
            <person name="Doudna J."/>
            <person name="Cate J.H.D."/>
            <person name="Banfield J.F."/>
        </authorList>
    </citation>
    <scope>NUCLEOTIDE SEQUENCE</scope>
    <source>
        <strain evidence="2">NC_groundwater_717_Ag_S-0.2um_59_8</strain>
    </source>
</reference>
<sequence>MKKGIIAVAVAAILAAGTLAYAQGFGYGRGYGPGHGMGPGMMRGGMMGGQWGQGPRGFAGPGAGYAGDHPCWQAASATGQPLTKEQATALVQNRLTRSGNPNLKIGNVTEKDGIFEVEIVTKDNSLVEKVQINKQTGWTQRAF</sequence>
<name>A0A932GRY0_UNCTE</name>
<feature type="signal peptide" evidence="1">
    <location>
        <begin position="1"/>
        <end position="22"/>
    </location>
</feature>
<dbReference type="Proteomes" id="UP000741360">
    <property type="component" value="Unassembled WGS sequence"/>
</dbReference>
<evidence type="ECO:0000313" key="2">
    <source>
        <dbReference type="EMBL" id="MBI3016051.1"/>
    </source>
</evidence>
<feature type="chain" id="PRO_5037963731" description="PepSY domain-containing protein" evidence="1">
    <location>
        <begin position="23"/>
        <end position="143"/>
    </location>
</feature>
<proteinExistence type="predicted"/>
<accession>A0A932GRY0</accession>
<evidence type="ECO:0008006" key="4">
    <source>
        <dbReference type="Google" id="ProtNLM"/>
    </source>
</evidence>